<accession>A0A854QC17</accession>
<dbReference type="Proteomes" id="UP000199727">
    <property type="component" value="Unassembled WGS sequence"/>
</dbReference>
<dbReference type="AlphaFoldDB" id="A0A854QC17"/>
<feature type="region of interest" description="Disordered" evidence="1">
    <location>
        <begin position="29"/>
        <end position="52"/>
    </location>
</feature>
<protein>
    <submittedName>
        <fullName evidence="2">Uncharacterized protein</fullName>
    </submittedName>
</protein>
<evidence type="ECO:0000313" key="2">
    <source>
        <dbReference type="EMBL" id="OXG21341.1"/>
    </source>
</evidence>
<dbReference type="EMBL" id="AMKT01000043">
    <property type="protein sequence ID" value="OXG21341.1"/>
    <property type="molecule type" value="Genomic_DNA"/>
</dbReference>
<name>A0A854QC17_CRYNE</name>
<reference evidence="2 3" key="1">
    <citation type="submission" date="2017-06" db="EMBL/GenBank/DDBJ databases">
        <title>Global population genomics of the pathogenic fungus Cryptococcus neoformans var. grubii.</title>
        <authorList>
            <person name="Cuomo C."/>
            <person name="Litvintseva A."/>
            <person name="Chen Y."/>
            <person name="Young S."/>
            <person name="Zeng Q."/>
            <person name="Chapman S."/>
            <person name="Gujja S."/>
            <person name="Saif S."/>
            <person name="Birren B."/>
        </authorList>
    </citation>
    <scope>NUCLEOTIDE SEQUENCE [LARGE SCALE GENOMIC DNA]</scope>
    <source>
        <strain evidence="2 3">Tu259-1</strain>
    </source>
</reference>
<comment type="caution">
    <text evidence="2">The sequence shown here is derived from an EMBL/GenBank/DDBJ whole genome shotgun (WGS) entry which is preliminary data.</text>
</comment>
<gene>
    <name evidence="2" type="ORF">C361_03559</name>
</gene>
<sequence>MIFLTSHPRRILACLAIYKLTINSQILDADRSQVKERNEEDERHEDPEPVLR</sequence>
<proteinExistence type="predicted"/>
<evidence type="ECO:0000313" key="3">
    <source>
        <dbReference type="Proteomes" id="UP000199727"/>
    </source>
</evidence>
<organism evidence="2 3">
    <name type="scientific">Cryptococcus neoformans Tu259-1</name>
    <dbReference type="NCBI Taxonomy" id="1230072"/>
    <lineage>
        <taxon>Eukaryota</taxon>
        <taxon>Fungi</taxon>
        <taxon>Dikarya</taxon>
        <taxon>Basidiomycota</taxon>
        <taxon>Agaricomycotina</taxon>
        <taxon>Tremellomycetes</taxon>
        <taxon>Tremellales</taxon>
        <taxon>Cryptococcaceae</taxon>
        <taxon>Cryptococcus</taxon>
        <taxon>Cryptococcus neoformans species complex</taxon>
    </lineage>
</organism>
<evidence type="ECO:0000256" key="1">
    <source>
        <dbReference type="SAM" id="MobiDB-lite"/>
    </source>
</evidence>